<reference evidence="6 7" key="1">
    <citation type="submission" date="2024-06" db="EMBL/GenBank/DDBJ databases">
        <title>A chromosome-level genome assembly of beet webworm, Loxostege sticticalis.</title>
        <authorList>
            <person name="Zhang Y."/>
        </authorList>
    </citation>
    <scope>NUCLEOTIDE SEQUENCE [LARGE SCALE GENOMIC DNA]</scope>
    <source>
        <strain evidence="6">AQ028</strain>
        <tissue evidence="6">Male pupae</tissue>
    </source>
</reference>
<protein>
    <submittedName>
        <fullName evidence="6">Uncharacterized protein</fullName>
    </submittedName>
</protein>
<dbReference type="Pfam" id="PF08395">
    <property type="entry name" value="7tm_7"/>
    <property type="match status" value="1"/>
</dbReference>
<evidence type="ECO:0000313" key="7">
    <source>
        <dbReference type="Proteomes" id="UP001549921"/>
    </source>
</evidence>
<dbReference type="InterPro" id="IPR013604">
    <property type="entry name" value="7TM_chemorcpt"/>
</dbReference>
<organism evidence="6 7">
    <name type="scientific">Loxostege sticticalis</name>
    <name type="common">Beet webworm moth</name>
    <dbReference type="NCBI Taxonomy" id="481309"/>
    <lineage>
        <taxon>Eukaryota</taxon>
        <taxon>Metazoa</taxon>
        <taxon>Ecdysozoa</taxon>
        <taxon>Arthropoda</taxon>
        <taxon>Hexapoda</taxon>
        <taxon>Insecta</taxon>
        <taxon>Pterygota</taxon>
        <taxon>Neoptera</taxon>
        <taxon>Endopterygota</taxon>
        <taxon>Lepidoptera</taxon>
        <taxon>Glossata</taxon>
        <taxon>Ditrysia</taxon>
        <taxon>Pyraloidea</taxon>
        <taxon>Crambidae</taxon>
        <taxon>Pyraustinae</taxon>
        <taxon>Loxostege</taxon>
    </lineage>
</organism>
<keyword evidence="5" id="KW-0472">Membrane</keyword>
<comment type="subcellular location">
    <subcellularLocation>
        <location evidence="1">Cell membrane</location>
        <topology evidence="1">Multi-pass membrane protein</topology>
    </subcellularLocation>
</comment>
<name>A0ABD0S879_LOXSC</name>
<accession>A0ABD0S879</accession>
<evidence type="ECO:0000256" key="3">
    <source>
        <dbReference type="ARBA" id="ARBA00022692"/>
    </source>
</evidence>
<evidence type="ECO:0000256" key="1">
    <source>
        <dbReference type="ARBA" id="ARBA00004651"/>
    </source>
</evidence>
<evidence type="ECO:0000313" key="6">
    <source>
        <dbReference type="EMBL" id="KAL0810273.1"/>
    </source>
</evidence>
<proteinExistence type="predicted"/>
<evidence type="ECO:0000256" key="4">
    <source>
        <dbReference type="ARBA" id="ARBA00022989"/>
    </source>
</evidence>
<keyword evidence="3" id="KW-0812">Transmembrane</keyword>
<dbReference type="GO" id="GO:0005886">
    <property type="term" value="C:plasma membrane"/>
    <property type="evidence" value="ECO:0007669"/>
    <property type="project" value="UniProtKB-SubCell"/>
</dbReference>
<sequence length="247" mass="28515">MICATQIIRILRAAMRQWLADVQSLKGNKNKTSSLLKVFKKTNLVNMRPHAVDNGKDHLKSDDLESNETKRNCFWKEKLSVYVTILEAYEIAKRLFQLLILYQCLQTFLNGVFNVYYTTDFLQADNLILQDDDLPFPYAAVLTVAWALKNIITFTTLSVEFENFYIAANDVLVYSLLQLTKNCSEHEYQMQKNVVRMSRLSHKGHVCNLFDLDAAMPRRLLSLIATYSIVVLQFKIFGNYVGAFETD</sequence>
<dbReference type="EMBL" id="JBEDNZ010000026">
    <property type="protein sequence ID" value="KAL0810273.1"/>
    <property type="molecule type" value="Genomic_DNA"/>
</dbReference>
<evidence type="ECO:0000256" key="2">
    <source>
        <dbReference type="ARBA" id="ARBA00022475"/>
    </source>
</evidence>
<dbReference type="AlphaFoldDB" id="A0ABD0S879"/>
<comment type="caution">
    <text evidence="6">The sequence shown here is derived from an EMBL/GenBank/DDBJ whole genome shotgun (WGS) entry which is preliminary data.</text>
</comment>
<gene>
    <name evidence="6" type="ORF">ABMA28_010435</name>
</gene>
<keyword evidence="2" id="KW-1003">Cell membrane</keyword>
<keyword evidence="4" id="KW-1133">Transmembrane helix</keyword>
<dbReference type="Proteomes" id="UP001549921">
    <property type="component" value="Unassembled WGS sequence"/>
</dbReference>
<evidence type="ECO:0000256" key="5">
    <source>
        <dbReference type="ARBA" id="ARBA00023136"/>
    </source>
</evidence>